<feature type="transmembrane region" description="Helical" evidence="4">
    <location>
        <begin position="274"/>
        <end position="292"/>
    </location>
</feature>
<gene>
    <name evidence="6" type="ORF">K1I37_07120</name>
</gene>
<feature type="domain" description="EamA" evidence="5">
    <location>
        <begin position="17"/>
        <end position="145"/>
    </location>
</feature>
<feature type="transmembrane region" description="Helical" evidence="4">
    <location>
        <begin position="220"/>
        <end position="242"/>
    </location>
</feature>
<dbReference type="GO" id="GO:0016020">
    <property type="term" value="C:membrane"/>
    <property type="evidence" value="ECO:0007669"/>
    <property type="project" value="InterPro"/>
</dbReference>
<organism evidence="6 7">
    <name type="scientific">Alicyclobacillus acidoterrestris (strain ATCC 49025 / DSM 3922 / CIP 106132 / NCIMB 13137 / GD3B)</name>
    <dbReference type="NCBI Taxonomy" id="1356854"/>
    <lineage>
        <taxon>Bacteria</taxon>
        <taxon>Bacillati</taxon>
        <taxon>Bacillota</taxon>
        <taxon>Bacilli</taxon>
        <taxon>Bacillales</taxon>
        <taxon>Alicyclobacillaceae</taxon>
        <taxon>Alicyclobacillus</taxon>
    </lineage>
</organism>
<dbReference type="Pfam" id="PF00892">
    <property type="entry name" value="EamA"/>
    <property type="match status" value="2"/>
</dbReference>
<comment type="subcellular location">
    <subcellularLocation>
        <location evidence="1">Endomembrane system</location>
        <topology evidence="1">Multi-pass membrane protein</topology>
    </subcellularLocation>
</comment>
<dbReference type="STRING" id="1356854.N007_12685"/>
<dbReference type="PANTHER" id="PTHR22911:SF76">
    <property type="entry name" value="EAMA DOMAIN-CONTAINING PROTEIN"/>
    <property type="match status" value="1"/>
</dbReference>
<accession>T0BS32</accession>
<dbReference type="SUPFAM" id="SSF103481">
    <property type="entry name" value="Multidrug resistance efflux transporter EmrE"/>
    <property type="match status" value="2"/>
</dbReference>
<keyword evidence="4" id="KW-1133">Transmembrane helix</keyword>
<dbReference type="KEGG" id="aaco:K1I37_07120"/>
<dbReference type="EMBL" id="CP080467">
    <property type="protein sequence ID" value="UNO50238.1"/>
    <property type="molecule type" value="Genomic_DNA"/>
</dbReference>
<feature type="transmembrane region" description="Helical" evidence="4">
    <location>
        <begin position="12"/>
        <end position="34"/>
    </location>
</feature>
<dbReference type="Proteomes" id="UP000829401">
    <property type="component" value="Chromosome"/>
</dbReference>
<feature type="transmembrane region" description="Helical" evidence="4">
    <location>
        <begin position="157"/>
        <end position="175"/>
    </location>
</feature>
<name>T0BS32_ALIAG</name>
<evidence type="ECO:0000313" key="6">
    <source>
        <dbReference type="EMBL" id="UNO50238.1"/>
    </source>
</evidence>
<feature type="transmembrane region" description="Helical" evidence="4">
    <location>
        <begin position="105"/>
        <end position="123"/>
    </location>
</feature>
<feature type="compositionally biased region" description="Polar residues" evidence="3">
    <location>
        <begin position="299"/>
        <end position="311"/>
    </location>
</feature>
<evidence type="ECO:0000256" key="3">
    <source>
        <dbReference type="SAM" id="MobiDB-lite"/>
    </source>
</evidence>
<evidence type="ECO:0000256" key="2">
    <source>
        <dbReference type="ARBA" id="ARBA00007362"/>
    </source>
</evidence>
<comment type="similarity">
    <text evidence="2">Belongs to the EamA transporter family.</text>
</comment>
<dbReference type="AlphaFoldDB" id="T0BS32"/>
<feature type="transmembrane region" description="Helical" evidence="4">
    <location>
        <begin position="187"/>
        <end position="208"/>
    </location>
</feature>
<feature type="transmembrane region" description="Helical" evidence="4">
    <location>
        <begin position="130"/>
        <end position="151"/>
    </location>
</feature>
<dbReference type="Gene3D" id="1.10.3730.20">
    <property type="match status" value="1"/>
</dbReference>
<keyword evidence="4" id="KW-0472">Membrane</keyword>
<evidence type="ECO:0000256" key="4">
    <source>
        <dbReference type="SAM" id="Phobius"/>
    </source>
</evidence>
<dbReference type="InterPro" id="IPR000620">
    <property type="entry name" value="EamA_dom"/>
</dbReference>
<feature type="transmembrane region" description="Helical" evidence="4">
    <location>
        <begin position="40"/>
        <end position="60"/>
    </location>
</feature>
<reference evidence="7" key="1">
    <citation type="journal article" date="2022" name="G3 (Bethesda)">
        <title>Unveiling the complete genome sequence of Alicyclobacillus acidoterrestris DSM 3922T, a taint-producing strain.</title>
        <authorList>
            <person name="Leonardo I.C."/>
            <person name="Barreto Crespo M.T."/>
            <person name="Gaspar F.B."/>
        </authorList>
    </citation>
    <scope>NUCLEOTIDE SEQUENCE [LARGE SCALE GENOMIC DNA]</scope>
    <source>
        <strain evidence="7">DSM 3922</strain>
    </source>
</reference>
<feature type="transmembrane region" description="Helical" evidence="4">
    <location>
        <begin position="72"/>
        <end position="93"/>
    </location>
</feature>
<evidence type="ECO:0000256" key="1">
    <source>
        <dbReference type="ARBA" id="ARBA00004127"/>
    </source>
</evidence>
<keyword evidence="4" id="KW-0812">Transmembrane</keyword>
<keyword evidence="7" id="KW-1185">Reference proteome</keyword>
<dbReference type="RefSeq" id="WP_021297594.1">
    <property type="nucleotide sequence ID" value="NZ_AURB01000156.1"/>
</dbReference>
<sequence>MKSNVTTNRQTAQPVILISLFIGLLAVSFSAIFIEWSSAPSAVIGMYRLWMSVLLFLPFALKRWSEFLKLTLRDVFLVCLSGIFLGLHFLFWIQSLKETSVASSMIIISLEPIFVLIGSVAIFHQKVTKTGILCMLCAIVGCVVVASADFGKGGEHLWGDMLSLIGTLAVSLYMLTGQKVRGTVSGTTYNVLVFFVAGLVLFLFNIATKTPLWHYSGRNWLMFALLAVISTVLGHGLFNWLLDTVSATTISMTILGEPVGAIVLAYLLLGQPVVLLQGVGGVLCLIGVFWFLRTNPSHQPNNEENPPSQEANAADGRDRPEGFDASGA</sequence>
<proteinExistence type="inferred from homology"/>
<evidence type="ECO:0000259" key="5">
    <source>
        <dbReference type="Pfam" id="PF00892"/>
    </source>
</evidence>
<feature type="transmembrane region" description="Helical" evidence="4">
    <location>
        <begin position="249"/>
        <end position="268"/>
    </location>
</feature>
<evidence type="ECO:0000313" key="7">
    <source>
        <dbReference type="Proteomes" id="UP000829401"/>
    </source>
</evidence>
<accession>A0A9E6ZJ33</accession>
<protein>
    <submittedName>
        <fullName evidence="6">DMT family transporter</fullName>
    </submittedName>
</protein>
<dbReference type="PANTHER" id="PTHR22911">
    <property type="entry name" value="ACYL-MALONYL CONDENSING ENZYME-RELATED"/>
    <property type="match status" value="1"/>
</dbReference>
<feature type="region of interest" description="Disordered" evidence="3">
    <location>
        <begin position="299"/>
        <end position="328"/>
    </location>
</feature>
<dbReference type="InterPro" id="IPR037185">
    <property type="entry name" value="EmrE-like"/>
</dbReference>
<feature type="domain" description="EamA" evidence="5">
    <location>
        <begin position="157"/>
        <end position="292"/>
    </location>
</feature>
<dbReference type="eggNOG" id="COG0697">
    <property type="taxonomic scope" value="Bacteria"/>
</dbReference>